<feature type="binding site" evidence="11">
    <location>
        <position position="521"/>
    </location>
    <ligand>
        <name>Ca(2+)</name>
        <dbReference type="ChEBI" id="CHEBI:29108"/>
    </ligand>
</feature>
<evidence type="ECO:0000256" key="10">
    <source>
        <dbReference type="ARBA" id="ARBA00023145"/>
    </source>
</evidence>
<dbReference type="PANTHER" id="PTHR14218:SF15">
    <property type="entry name" value="TRIPEPTIDYL-PEPTIDASE 1"/>
    <property type="match status" value="1"/>
</dbReference>
<accession>A0A8H7DP77</accession>
<protein>
    <recommendedName>
        <fullName evidence="4">tripeptidyl-peptidase II</fullName>
        <ecNumber evidence="4">3.4.14.10</ecNumber>
    </recommendedName>
</protein>
<evidence type="ECO:0000259" key="13">
    <source>
        <dbReference type="PROSITE" id="PS51695"/>
    </source>
</evidence>
<comment type="cofactor">
    <cofactor evidence="11">
        <name>Ca(2+)</name>
        <dbReference type="ChEBI" id="CHEBI:29108"/>
    </cofactor>
    <text evidence="11">Binds 1 Ca(2+) ion per subunit.</text>
</comment>
<evidence type="ECO:0000256" key="8">
    <source>
        <dbReference type="ARBA" id="ARBA00022825"/>
    </source>
</evidence>
<organism evidence="14 15">
    <name type="scientific">Mycena sanguinolenta</name>
    <dbReference type="NCBI Taxonomy" id="230812"/>
    <lineage>
        <taxon>Eukaryota</taxon>
        <taxon>Fungi</taxon>
        <taxon>Dikarya</taxon>
        <taxon>Basidiomycota</taxon>
        <taxon>Agaricomycotina</taxon>
        <taxon>Agaricomycetes</taxon>
        <taxon>Agaricomycetidae</taxon>
        <taxon>Agaricales</taxon>
        <taxon>Marasmiineae</taxon>
        <taxon>Mycenaceae</taxon>
        <taxon>Mycena</taxon>
    </lineage>
</organism>
<name>A0A8H7DP77_9AGAR</name>
<keyword evidence="10" id="KW-0865">Zymogen</keyword>
<feature type="binding site" evidence="11">
    <location>
        <position position="540"/>
    </location>
    <ligand>
        <name>Ca(2+)</name>
        <dbReference type="ChEBI" id="CHEBI:29108"/>
    </ligand>
</feature>
<keyword evidence="15" id="KW-1185">Reference proteome</keyword>
<feature type="binding site" evidence="11">
    <location>
        <position position="522"/>
    </location>
    <ligand>
        <name>Ca(2+)</name>
        <dbReference type="ChEBI" id="CHEBI:29108"/>
    </ligand>
</feature>
<evidence type="ECO:0000256" key="12">
    <source>
        <dbReference type="SAM" id="SignalP"/>
    </source>
</evidence>
<comment type="caution">
    <text evidence="14">The sequence shown here is derived from an EMBL/GenBank/DDBJ whole genome shotgun (WGS) entry which is preliminary data.</text>
</comment>
<feature type="signal peptide" evidence="12">
    <location>
        <begin position="1"/>
        <end position="20"/>
    </location>
</feature>
<comment type="caution">
    <text evidence="11">Lacks conserved residue(s) required for the propagation of feature annotation.</text>
</comment>
<dbReference type="InterPro" id="IPR036852">
    <property type="entry name" value="Peptidase_S8/S53_dom_sf"/>
</dbReference>
<dbReference type="InterPro" id="IPR015366">
    <property type="entry name" value="S53_propep"/>
</dbReference>
<comment type="function">
    <text evidence="2">Secreted tripeptidyl-peptidase which degrades proteins at acidic pHs and is involved in virulence.</text>
</comment>
<evidence type="ECO:0000256" key="4">
    <source>
        <dbReference type="ARBA" id="ARBA00012462"/>
    </source>
</evidence>
<sequence length="561" mass="58457">MHLLGSAFFLLLTILAATNAAVLDRTTMVVHESIKAVPTGFTHSGSISPDQEITLRIALTHADITGLQAKTYAVSDPGNKLYGQHLTVDEVFAFTRPTALTASAVSTWLSSNSIIPTSISPAGDVLSVTLSASNANALLDAQFEKFAHVASGTTMVRTLAYSVPASLQEHVRYVHPTVAFIPPLQAPAMKAAGGVNASCAAEMNPSCLQELYAFPTDLANNSAQNVLGVAGYVNEFANFADLALFTTQFFPTRPASDSNFTVIEVDEGTNSQTLSNAGVEADLDMDMASLAGGVPLTFFTVGGEDLDGIDGFIDITNTILVMPVETRPTVLTTSYGFNEQDIPDFLNTEMCNAYTQLGAVGISVLFASGDGGVGGFQSIFCEVFVPTSPSDCPFITSVGGVTGLPPQTAASFSSGGFSETFEVPDYQAADVAAYVASIGNEYDGLYSTNSRGIPDLAMQAENVEFAWEGGLFIVSGTSAATPMFAAMIALINDRLIAAGKPVLGFLNPFLYSAQGRAAFTDITSGTNPGCGTNGFSAGPGWDPVTGLGTPNFEQLLAAVGL</sequence>
<dbReference type="Proteomes" id="UP000623467">
    <property type="component" value="Unassembled WGS sequence"/>
</dbReference>
<dbReference type="SMART" id="SM00944">
    <property type="entry name" value="Pro-kuma_activ"/>
    <property type="match status" value="1"/>
</dbReference>
<dbReference type="InterPro" id="IPR023828">
    <property type="entry name" value="Peptidase_S8_Ser-AS"/>
</dbReference>
<dbReference type="SUPFAM" id="SSF52743">
    <property type="entry name" value="Subtilisin-like"/>
    <property type="match status" value="1"/>
</dbReference>
<dbReference type="GO" id="GO:0008240">
    <property type="term" value="F:tripeptidyl-peptidase activity"/>
    <property type="evidence" value="ECO:0007669"/>
    <property type="project" value="UniProtKB-EC"/>
</dbReference>
<feature type="binding site" evidence="11">
    <location>
        <position position="542"/>
    </location>
    <ligand>
        <name>Ca(2+)</name>
        <dbReference type="ChEBI" id="CHEBI:29108"/>
    </ligand>
</feature>
<dbReference type="PROSITE" id="PS51695">
    <property type="entry name" value="SEDOLISIN"/>
    <property type="match status" value="1"/>
</dbReference>
<gene>
    <name evidence="14" type="ORF">MSAN_00263400</name>
</gene>
<dbReference type="Gene3D" id="3.40.50.200">
    <property type="entry name" value="Peptidase S8/S53 domain"/>
    <property type="match status" value="1"/>
</dbReference>
<keyword evidence="5 14" id="KW-0645">Protease</keyword>
<keyword evidence="8" id="KW-0720">Serine protease</keyword>
<evidence type="ECO:0000313" key="15">
    <source>
        <dbReference type="Proteomes" id="UP000623467"/>
    </source>
</evidence>
<dbReference type="OrthoDB" id="409122at2759"/>
<dbReference type="Pfam" id="PF09286">
    <property type="entry name" value="Pro-kuma_activ"/>
    <property type="match status" value="1"/>
</dbReference>
<dbReference type="GO" id="GO:0005576">
    <property type="term" value="C:extracellular region"/>
    <property type="evidence" value="ECO:0007669"/>
    <property type="project" value="UniProtKB-SubCell"/>
</dbReference>
<dbReference type="InterPro" id="IPR030400">
    <property type="entry name" value="Sedolisin_dom"/>
</dbReference>
<evidence type="ECO:0000256" key="3">
    <source>
        <dbReference type="ARBA" id="ARBA00004239"/>
    </source>
</evidence>
<dbReference type="PROSITE" id="PS00138">
    <property type="entry name" value="SUBTILASE_SER"/>
    <property type="match status" value="1"/>
</dbReference>
<comment type="catalytic activity">
    <reaction evidence="1">
        <text>Release of an N-terminal tripeptide from a polypeptide.</text>
        <dbReference type="EC" id="3.4.14.10"/>
    </reaction>
</comment>
<keyword evidence="9 11" id="KW-0106">Calcium</keyword>
<dbReference type="GO" id="GO:0046872">
    <property type="term" value="F:metal ion binding"/>
    <property type="evidence" value="ECO:0007669"/>
    <property type="project" value="UniProtKB-UniRule"/>
</dbReference>
<dbReference type="SUPFAM" id="SSF54897">
    <property type="entry name" value="Protease propeptides/inhibitors"/>
    <property type="match status" value="1"/>
</dbReference>
<dbReference type="GO" id="GO:0006508">
    <property type="term" value="P:proteolysis"/>
    <property type="evidence" value="ECO:0007669"/>
    <property type="project" value="UniProtKB-KW"/>
</dbReference>
<evidence type="ECO:0000256" key="1">
    <source>
        <dbReference type="ARBA" id="ARBA00001910"/>
    </source>
</evidence>
<dbReference type="Pfam" id="PF00082">
    <property type="entry name" value="Peptidase_S8"/>
    <property type="match status" value="1"/>
</dbReference>
<feature type="domain" description="Peptidase S53" evidence="13">
    <location>
        <begin position="202"/>
        <end position="561"/>
    </location>
</feature>
<evidence type="ECO:0000256" key="11">
    <source>
        <dbReference type="PROSITE-ProRule" id="PRU01032"/>
    </source>
</evidence>
<dbReference type="EC" id="3.4.14.10" evidence="4"/>
<reference evidence="14" key="1">
    <citation type="submission" date="2020-05" db="EMBL/GenBank/DDBJ databases">
        <title>Mycena genomes resolve the evolution of fungal bioluminescence.</title>
        <authorList>
            <person name="Tsai I.J."/>
        </authorList>
    </citation>
    <scope>NUCLEOTIDE SEQUENCE</scope>
    <source>
        <strain evidence="14">160909Yilan</strain>
    </source>
</reference>
<evidence type="ECO:0000256" key="7">
    <source>
        <dbReference type="ARBA" id="ARBA00022801"/>
    </source>
</evidence>
<dbReference type="GO" id="GO:0004252">
    <property type="term" value="F:serine-type endopeptidase activity"/>
    <property type="evidence" value="ECO:0007669"/>
    <property type="project" value="InterPro"/>
</dbReference>
<dbReference type="InterPro" id="IPR000209">
    <property type="entry name" value="Peptidase_S8/S53_dom"/>
</dbReference>
<comment type="subcellular location">
    <subcellularLocation>
        <location evidence="3">Secreted</location>
        <location evidence="3">Extracellular space</location>
    </subcellularLocation>
</comment>
<dbReference type="PANTHER" id="PTHR14218">
    <property type="entry name" value="PROTEASE S8 TRIPEPTIDYL PEPTIDASE I CLN2"/>
    <property type="match status" value="1"/>
</dbReference>
<evidence type="ECO:0000256" key="9">
    <source>
        <dbReference type="ARBA" id="ARBA00022837"/>
    </source>
</evidence>
<evidence type="ECO:0000313" key="14">
    <source>
        <dbReference type="EMBL" id="KAF7378371.1"/>
    </source>
</evidence>
<keyword evidence="12" id="KW-0732">Signal</keyword>
<dbReference type="CDD" id="cd04056">
    <property type="entry name" value="Peptidases_S53"/>
    <property type="match status" value="1"/>
</dbReference>
<dbReference type="AlphaFoldDB" id="A0A8H7DP77"/>
<evidence type="ECO:0000256" key="6">
    <source>
        <dbReference type="ARBA" id="ARBA00022723"/>
    </source>
</evidence>
<dbReference type="CDD" id="cd11377">
    <property type="entry name" value="Pro-peptidase_S53"/>
    <property type="match status" value="1"/>
</dbReference>
<dbReference type="EMBL" id="JACAZH010000001">
    <property type="protein sequence ID" value="KAF7378371.1"/>
    <property type="molecule type" value="Genomic_DNA"/>
</dbReference>
<keyword evidence="6 11" id="KW-0479">Metal-binding</keyword>
<dbReference type="InterPro" id="IPR050819">
    <property type="entry name" value="Tripeptidyl-peptidase_I"/>
</dbReference>
<keyword evidence="7" id="KW-0378">Hydrolase</keyword>
<proteinExistence type="predicted"/>
<evidence type="ECO:0000256" key="2">
    <source>
        <dbReference type="ARBA" id="ARBA00002451"/>
    </source>
</evidence>
<evidence type="ECO:0000256" key="5">
    <source>
        <dbReference type="ARBA" id="ARBA00022670"/>
    </source>
</evidence>
<feature type="chain" id="PRO_5034572511" description="tripeptidyl-peptidase II" evidence="12">
    <location>
        <begin position="21"/>
        <end position="561"/>
    </location>
</feature>